<name>A0A161IT95_9PROT</name>
<protein>
    <submittedName>
        <fullName evidence="1">Histidine phosphatase family protein</fullName>
    </submittedName>
</protein>
<dbReference type="SUPFAM" id="SSF53254">
    <property type="entry name" value="Phosphoglycerate mutase-like"/>
    <property type="match status" value="1"/>
</dbReference>
<reference evidence="1 2" key="1">
    <citation type="journal article" date="2013" name="Int. J. Syst. Evol. Microbiol.">
        <title>Azospirillum humicireducens sp. nov., a nitrogen-fixing bacterium isolated from a microbial fuel cell.</title>
        <authorList>
            <person name="Zhou S."/>
            <person name="Han L."/>
            <person name="Wang Y."/>
            <person name="Yang G."/>
            <person name="Zhuang L."/>
            <person name="Hu P."/>
        </authorList>
    </citation>
    <scope>NUCLEOTIDE SEQUENCE [LARGE SCALE GENOMIC DNA]</scope>
    <source>
        <strain evidence="1 2">SgZ-5</strain>
    </source>
</reference>
<dbReference type="CDD" id="cd07067">
    <property type="entry name" value="HP_PGM_like"/>
    <property type="match status" value="1"/>
</dbReference>
<dbReference type="EMBL" id="CP015285">
    <property type="protein sequence ID" value="ANC90457.1"/>
    <property type="molecule type" value="Genomic_DNA"/>
</dbReference>
<dbReference type="PANTHER" id="PTHR48100">
    <property type="entry name" value="BROAD-SPECIFICITY PHOSPHATASE YOR283W-RELATED"/>
    <property type="match status" value="1"/>
</dbReference>
<proteinExistence type="predicted"/>
<dbReference type="Proteomes" id="UP000077405">
    <property type="component" value="Chromosome"/>
</dbReference>
<dbReference type="KEGG" id="ahu:A6A40_00185"/>
<dbReference type="OrthoDB" id="9781415at2"/>
<dbReference type="AlphaFoldDB" id="A0A161IT95"/>
<dbReference type="GO" id="GO:0005737">
    <property type="term" value="C:cytoplasm"/>
    <property type="evidence" value="ECO:0007669"/>
    <property type="project" value="TreeGrafter"/>
</dbReference>
<dbReference type="PANTHER" id="PTHR48100:SF59">
    <property type="entry name" value="ADENOSYLCOBALAMIN_ALPHA-RIBAZOLE PHOSPHATASE"/>
    <property type="match status" value="1"/>
</dbReference>
<dbReference type="InterPro" id="IPR013078">
    <property type="entry name" value="His_Pase_superF_clade-1"/>
</dbReference>
<dbReference type="SMART" id="SM00855">
    <property type="entry name" value="PGAM"/>
    <property type="match status" value="1"/>
</dbReference>
<dbReference type="STRING" id="1226968.A6A40_00185"/>
<keyword evidence="2" id="KW-1185">Reference proteome</keyword>
<dbReference type="GO" id="GO:0016791">
    <property type="term" value="F:phosphatase activity"/>
    <property type="evidence" value="ECO:0007669"/>
    <property type="project" value="TreeGrafter"/>
</dbReference>
<evidence type="ECO:0000313" key="2">
    <source>
        <dbReference type="Proteomes" id="UP000077405"/>
    </source>
</evidence>
<dbReference type="InterPro" id="IPR029033">
    <property type="entry name" value="His_PPase_superfam"/>
</dbReference>
<dbReference type="Gene3D" id="3.40.50.1240">
    <property type="entry name" value="Phosphoglycerate mutase-like"/>
    <property type="match status" value="1"/>
</dbReference>
<dbReference type="RefSeq" id="WP_063633462.1">
    <property type="nucleotide sequence ID" value="NZ_CP015285.1"/>
</dbReference>
<dbReference type="Pfam" id="PF00300">
    <property type="entry name" value="His_Phos_1"/>
    <property type="match status" value="1"/>
</dbReference>
<evidence type="ECO:0000313" key="1">
    <source>
        <dbReference type="EMBL" id="ANC90457.1"/>
    </source>
</evidence>
<accession>A0A161IT95</accession>
<organism evidence="1 2">
    <name type="scientific">Azospirillum humicireducens</name>
    <dbReference type="NCBI Taxonomy" id="1226968"/>
    <lineage>
        <taxon>Bacteria</taxon>
        <taxon>Pseudomonadati</taxon>
        <taxon>Pseudomonadota</taxon>
        <taxon>Alphaproteobacteria</taxon>
        <taxon>Rhodospirillales</taxon>
        <taxon>Azospirillaceae</taxon>
        <taxon>Azospirillum</taxon>
    </lineage>
</organism>
<dbReference type="InterPro" id="IPR050275">
    <property type="entry name" value="PGM_Phosphatase"/>
</dbReference>
<sequence>MTTLLILRHGPTAWNAEGRIQGSIDEPLSDAGRARVARYRLPPESAGLRWVASPKRRAWETALLLGLDPTPEPRIVEMDWGEWEGLCTEDLRADGRMPARHDRLGLDYKAPGGESPREVQARLRSWLADLASDGRATGAVAHNGILRALYALATGWDMRDDPAEELRNGCAHLFRLAEDGTPSVVRMNIGLLE</sequence>
<gene>
    <name evidence="1" type="ORF">A6A40_00185</name>
</gene>